<sequence>MRFREDTRTESSGNAPGRDRSASRNRGSKETATDCTKTGTPKASPSNLPASSSLKFSDRFITSTPNSRIHPTTGTLTVTKPSPGSFQNPKELPAASSSKRPNPPPTGSTHNRHANSSSPRPTRPPATSVSTPNPPKPTTVATGPSSSTGGSESKPKTDQELYKQDANGLYYCKKGCVDKPFMNPDNRKRHYDERHSEKRPELACPLGKDCIDVLFSRRENLNRHLTSKRHKETQAKRDQNR</sequence>
<evidence type="ECO:0000313" key="3">
    <source>
        <dbReference type="Proteomes" id="UP000297777"/>
    </source>
</evidence>
<feature type="compositionally biased region" description="Low complexity" evidence="1">
    <location>
        <begin position="116"/>
        <end position="131"/>
    </location>
</feature>
<dbReference type="AlphaFoldDB" id="A0A4Z1E7I1"/>
<feature type="region of interest" description="Disordered" evidence="1">
    <location>
        <begin position="176"/>
        <end position="200"/>
    </location>
</feature>
<proteinExistence type="predicted"/>
<feature type="compositionally biased region" description="Basic and acidic residues" evidence="1">
    <location>
        <begin position="17"/>
        <end position="32"/>
    </location>
</feature>
<evidence type="ECO:0000256" key="1">
    <source>
        <dbReference type="SAM" id="MobiDB-lite"/>
    </source>
</evidence>
<evidence type="ECO:0000313" key="2">
    <source>
        <dbReference type="EMBL" id="TGO07169.1"/>
    </source>
</evidence>
<dbReference type="EMBL" id="PQXH01000314">
    <property type="protein sequence ID" value="TGO07169.1"/>
    <property type="molecule type" value="Genomic_DNA"/>
</dbReference>
<keyword evidence="3" id="KW-1185">Reference proteome</keyword>
<dbReference type="Proteomes" id="UP000297777">
    <property type="component" value="Unassembled WGS sequence"/>
</dbReference>
<feature type="compositionally biased region" description="Basic and acidic residues" evidence="1">
    <location>
        <begin position="190"/>
        <end position="200"/>
    </location>
</feature>
<feature type="region of interest" description="Disordered" evidence="1">
    <location>
        <begin position="1"/>
        <end position="162"/>
    </location>
</feature>
<comment type="caution">
    <text evidence="2">The sequence shown here is derived from an EMBL/GenBank/DDBJ whole genome shotgun (WGS) entry which is preliminary data.</text>
</comment>
<accession>A0A4Z1E7I1</accession>
<feature type="compositionally biased region" description="Low complexity" evidence="1">
    <location>
        <begin position="138"/>
        <end position="152"/>
    </location>
</feature>
<name>A0A4Z1E7I1_9HELO</name>
<feature type="compositionally biased region" description="Basic and acidic residues" evidence="1">
    <location>
        <begin position="232"/>
        <end position="241"/>
    </location>
</feature>
<reference evidence="2 3" key="1">
    <citation type="submission" date="2017-12" db="EMBL/GenBank/DDBJ databases">
        <title>Comparative genomics of Botrytis spp.</title>
        <authorList>
            <person name="Valero-Jimenez C.A."/>
            <person name="Tapia P."/>
            <person name="Veloso J."/>
            <person name="Silva-Moreno E."/>
            <person name="Staats M."/>
            <person name="Valdes J.H."/>
            <person name="Van Kan J.A.L."/>
        </authorList>
    </citation>
    <scope>NUCLEOTIDE SEQUENCE [LARGE SCALE GENOMIC DNA]</scope>
    <source>
        <strain evidence="2 3">Bt9001</strain>
    </source>
</reference>
<feature type="compositionally biased region" description="Polar residues" evidence="1">
    <location>
        <begin position="60"/>
        <end position="88"/>
    </location>
</feature>
<organism evidence="2 3">
    <name type="scientific">Botrytis tulipae</name>
    <dbReference type="NCBI Taxonomy" id="87230"/>
    <lineage>
        <taxon>Eukaryota</taxon>
        <taxon>Fungi</taxon>
        <taxon>Dikarya</taxon>
        <taxon>Ascomycota</taxon>
        <taxon>Pezizomycotina</taxon>
        <taxon>Leotiomycetes</taxon>
        <taxon>Helotiales</taxon>
        <taxon>Sclerotiniaceae</taxon>
        <taxon>Botrytis</taxon>
    </lineage>
</organism>
<feature type="compositionally biased region" description="Basic and acidic residues" evidence="1">
    <location>
        <begin position="153"/>
        <end position="162"/>
    </location>
</feature>
<protein>
    <submittedName>
        <fullName evidence="2">Uncharacterized protein</fullName>
    </submittedName>
</protein>
<feature type="region of interest" description="Disordered" evidence="1">
    <location>
        <begin position="220"/>
        <end position="241"/>
    </location>
</feature>
<gene>
    <name evidence="2" type="ORF">BTUL_0316g00060</name>
</gene>
<feature type="compositionally biased region" description="Low complexity" evidence="1">
    <location>
        <begin position="42"/>
        <end position="55"/>
    </location>
</feature>
<dbReference type="OrthoDB" id="10599430at2759"/>